<evidence type="ECO:0000313" key="1">
    <source>
        <dbReference type="EMBL" id="CAG8753467.1"/>
    </source>
</evidence>
<sequence length="461" mass="53374">RVNMDQAISEELLDNKLKNIAKTIGETFRDIQGGNVRVVVRASDTELKRHIDKIANEVCGLNREVKRVCFAADAVLQIYYLPSFLTISENIINNLCLGTFTKTEKRKFVQERGIEIPFLLDLTKSSKPKSPEKFLHSLNMNKNANPKEEKVQTYFIDECKALENYVNIQNKLIVRDTHFFLLLDTRKPGFVFILSDSSLDPLSVVAIGEIKNQVGESFSNADIEHAILFGEKILQLQPQRNYISLSKGWRYLVTIMESSPERLRWVEPLLKFGEETVKLVQSIGIDRTSVVERAVLEELLELDSPHILKILFYNENTLVMISLGEKVNNLRKTDIKDIIHTLKRVYSYGYIHRDLQKYNFLRNLDDSKEIIDWGYSTKDREVTAFAGALECMPDVVLKSLINEKNIVYDAKVDLTCFVRSFYLMLHKPSMERVAFDRDDDIKKRAQMLLNFWKDCNKSDVW</sequence>
<evidence type="ECO:0000313" key="2">
    <source>
        <dbReference type="Proteomes" id="UP000789920"/>
    </source>
</evidence>
<dbReference type="EMBL" id="CAJVQC010033241">
    <property type="protein sequence ID" value="CAG8753467.1"/>
    <property type="molecule type" value="Genomic_DNA"/>
</dbReference>
<accession>A0ACA9QHV5</accession>
<comment type="caution">
    <text evidence="1">The sequence shown here is derived from an EMBL/GenBank/DDBJ whole genome shotgun (WGS) entry which is preliminary data.</text>
</comment>
<protein>
    <submittedName>
        <fullName evidence="1">5233_t:CDS:1</fullName>
    </submittedName>
</protein>
<proteinExistence type="predicted"/>
<feature type="non-terminal residue" evidence="1">
    <location>
        <position position="1"/>
    </location>
</feature>
<gene>
    <name evidence="1" type="ORF">RPERSI_LOCUS14438</name>
</gene>
<reference evidence="1" key="1">
    <citation type="submission" date="2021-06" db="EMBL/GenBank/DDBJ databases">
        <authorList>
            <person name="Kallberg Y."/>
            <person name="Tangrot J."/>
            <person name="Rosling A."/>
        </authorList>
    </citation>
    <scope>NUCLEOTIDE SEQUENCE</scope>
    <source>
        <strain evidence="1">MA461A</strain>
    </source>
</reference>
<organism evidence="1 2">
    <name type="scientific">Racocetra persica</name>
    <dbReference type="NCBI Taxonomy" id="160502"/>
    <lineage>
        <taxon>Eukaryota</taxon>
        <taxon>Fungi</taxon>
        <taxon>Fungi incertae sedis</taxon>
        <taxon>Mucoromycota</taxon>
        <taxon>Glomeromycotina</taxon>
        <taxon>Glomeromycetes</taxon>
        <taxon>Diversisporales</taxon>
        <taxon>Gigasporaceae</taxon>
        <taxon>Racocetra</taxon>
    </lineage>
</organism>
<keyword evidence="2" id="KW-1185">Reference proteome</keyword>
<dbReference type="Proteomes" id="UP000789920">
    <property type="component" value="Unassembled WGS sequence"/>
</dbReference>
<feature type="non-terminal residue" evidence="1">
    <location>
        <position position="461"/>
    </location>
</feature>
<name>A0ACA9QHV5_9GLOM</name>